<dbReference type="EMBL" id="RFFG01000010">
    <property type="protein sequence ID" value="RMI46118.1"/>
    <property type="molecule type" value="Genomic_DNA"/>
</dbReference>
<evidence type="ECO:0000256" key="7">
    <source>
        <dbReference type="SAM" id="MobiDB-lite"/>
    </source>
</evidence>
<dbReference type="PANTHER" id="PTHR43701">
    <property type="entry name" value="MEMBRANE TRANSPORTER PROTEIN MJ0441-RELATED"/>
    <property type="match status" value="1"/>
</dbReference>
<feature type="transmembrane region" description="Helical" evidence="6">
    <location>
        <begin position="199"/>
        <end position="224"/>
    </location>
</feature>
<comment type="similarity">
    <text evidence="2 6">Belongs to the 4-toluene sulfonate uptake permease (TSUP) (TC 2.A.102) family.</text>
</comment>
<keyword evidence="9" id="KW-1185">Reference proteome</keyword>
<dbReference type="InterPro" id="IPR051598">
    <property type="entry name" value="TSUP/Inactive_protease-like"/>
</dbReference>
<evidence type="ECO:0000256" key="6">
    <source>
        <dbReference type="RuleBase" id="RU363041"/>
    </source>
</evidence>
<dbReference type="Pfam" id="PF01925">
    <property type="entry name" value="TauE"/>
    <property type="match status" value="1"/>
</dbReference>
<feature type="compositionally biased region" description="Low complexity" evidence="7">
    <location>
        <begin position="171"/>
        <end position="192"/>
    </location>
</feature>
<keyword evidence="3 6" id="KW-0812">Transmembrane</keyword>
<evidence type="ECO:0000313" key="9">
    <source>
        <dbReference type="Proteomes" id="UP000282674"/>
    </source>
</evidence>
<reference evidence="8 9" key="1">
    <citation type="submission" date="2018-10" db="EMBL/GenBank/DDBJ databases">
        <title>Isolation from soil.</title>
        <authorList>
            <person name="Hu J."/>
        </authorList>
    </citation>
    <scope>NUCLEOTIDE SEQUENCE [LARGE SCALE GENOMIC DNA]</scope>
    <source>
        <strain evidence="8 9">NEAU-Ht49</strain>
    </source>
</reference>
<accession>A0A3M2MFU5</accession>
<gene>
    <name evidence="8" type="ORF">EBO15_07800</name>
</gene>
<keyword evidence="5 6" id="KW-0472">Membrane</keyword>
<organism evidence="8 9">
    <name type="scientific">Actinomadura harenae</name>
    <dbReference type="NCBI Taxonomy" id="2483351"/>
    <lineage>
        <taxon>Bacteria</taxon>
        <taxon>Bacillati</taxon>
        <taxon>Actinomycetota</taxon>
        <taxon>Actinomycetes</taxon>
        <taxon>Streptosporangiales</taxon>
        <taxon>Thermomonosporaceae</taxon>
        <taxon>Actinomadura</taxon>
    </lineage>
</organism>
<dbReference type="OrthoDB" id="528320at2"/>
<feature type="transmembrane region" description="Helical" evidence="6">
    <location>
        <begin position="230"/>
        <end position="248"/>
    </location>
</feature>
<feature type="transmembrane region" description="Helical" evidence="6">
    <location>
        <begin position="98"/>
        <end position="116"/>
    </location>
</feature>
<feature type="transmembrane region" description="Helical" evidence="6">
    <location>
        <begin position="260"/>
        <end position="278"/>
    </location>
</feature>
<dbReference type="AlphaFoldDB" id="A0A3M2MFU5"/>
<feature type="transmembrane region" description="Helical" evidence="6">
    <location>
        <begin position="35"/>
        <end position="61"/>
    </location>
</feature>
<name>A0A3M2MFU5_9ACTN</name>
<dbReference type="PANTHER" id="PTHR43701:SF2">
    <property type="entry name" value="MEMBRANE TRANSPORTER PROTEIN YJNA-RELATED"/>
    <property type="match status" value="1"/>
</dbReference>
<sequence>MTVVILALFCGAVVGVALGALGGGGGVLAVPALVYLLGVTPADAGTTSLAIVTATSVTALVRHSGTGNIDWRTGTLFAATGVLPAIGASVLTHRIPQAVLTSAFAVLAAVAAAAMLRGARAARPARPVAASPVPAASTAATGQGGADATASRPTGGTILADQEEDASCWEPGMARPEPAPGAGRAGPTPGRNRWPRTSAAGAGLGAVTGLLGVGGGFLVVPALVSVLRLPMRKAACTSLVVILINSVVSLATRLAVGGDSLDLAIFFPFVGAGIVGAWEGKRLASRLSGAALQGAFAALLIAVAAFMLVGVLA</sequence>
<evidence type="ECO:0000313" key="8">
    <source>
        <dbReference type="EMBL" id="RMI46118.1"/>
    </source>
</evidence>
<proteinExistence type="inferred from homology"/>
<feature type="transmembrane region" description="Helical" evidence="6">
    <location>
        <begin position="290"/>
        <end position="312"/>
    </location>
</feature>
<comment type="caution">
    <text evidence="8">The sequence shown here is derived from an EMBL/GenBank/DDBJ whole genome shotgun (WGS) entry which is preliminary data.</text>
</comment>
<dbReference type="InterPro" id="IPR002781">
    <property type="entry name" value="TM_pro_TauE-like"/>
</dbReference>
<dbReference type="RefSeq" id="WP_122193640.1">
    <property type="nucleotide sequence ID" value="NZ_JBHSKC010000013.1"/>
</dbReference>
<dbReference type="GO" id="GO:0005886">
    <property type="term" value="C:plasma membrane"/>
    <property type="evidence" value="ECO:0007669"/>
    <property type="project" value="UniProtKB-SubCell"/>
</dbReference>
<keyword evidence="4 6" id="KW-1133">Transmembrane helix</keyword>
<evidence type="ECO:0000256" key="1">
    <source>
        <dbReference type="ARBA" id="ARBA00004141"/>
    </source>
</evidence>
<keyword evidence="6" id="KW-1003">Cell membrane</keyword>
<feature type="compositionally biased region" description="Low complexity" evidence="7">
    <location>
        <begin position="126"/>
        <end position="150"/>
    </location>
</feature>
<evidence type="ECO:0000256" key="4">
    <source>
        <dbReference type="ARBA" id="ARBA00022989"/>
    </source>
</evidence>
<dbReference type="Proteomes" id="UP000282674">
    <property type="component" value="Unassembled WGS sequence"/>
</dbReference>
<feature type="region of interest" description="Disordered" evidence="7">
    <location>
        <begin position="126"/>
        <end position="197"/>
    </location>
</feature>
<evidence type="ECO:0000256" key="2">
    <source>
        <dbReference type="ARBA" id="ARBA00009142"/>
    </source>
</evidence>
<feature type="transmembrane region" description="Helical" evidence="6">
    <location>
        <begin position="73"/>
        <end position="92"/>
    </location>
</feature>
<comment type="subcellular location">
    <subcellularLocation>
        <location evidence="6">Cell membrane</location>
        <topology evidence="6">Multi-pass membrane protein</topology>
    </subcellularLocation>
    <subcellularLocation>
        <location evidence="1">Membrane</location>
        <topology evidence="1">Multi-pass membrane protein</topology>
    </subcellularLocation>
</comment>
<evidence type="ECO:0000256" key="5">
    <source>
        <dbReference type="ARBA" id="ARBA00023136"/>
    </source>
</evidence>
<protein>
    <recommendedName>
        <fullName evidence="6">Probable membrane transporter protein</fullName>
    </recommendedName>
</protein>
<evidence type="ECO:0000256" key="3">
    <source>
        <dbReference type="ARBA" id="ARBA00022692"/>
    </source>
</evidence>